<organism evidence="2 3">
    <name type="scientific">Nannocystis pusilla</name>
    <dbReference type="NCBI Taxonomy" id="889268"/>
    <lineage>
        <taxon>Bacteria</taxon>
        <taxon>Pseudomonadati</taxon>
        <taxon>Myxococcota</taxon>
        <taxon>Polyangia</taxon>
        <taxon>Nannocystales</taxon>
        <taxon>Nannocystaceae</taxon>
        <taxon>Nannocystis</taxon>
    </lineage>
</organism>
<evidence type="ECO:0008006" key="4">
    <source>
        <dbReference type="Google" id="ProtNLM"/>
    </source>
</evidence>
<comment type="caution">
    <text evidence="2">The sequence shown here is derived from an EMBL/GenBank/DDBJ whole genome shotgun (WGS) entry which is preliminary data.</text>
</comment>
<dbReference type="Proteomes" id="UP001150924">
    <property type="component" value="Unassembled WGS sequence"/>
</dbReference>
<accession>A0A9X3ES31</accession>
<name>A0A9X3ES31_9BACT</name>
<protein>
    <recommendedName>
        <fullName evidence="4">DUF4347 domain-containing protein</fullName>
    </recommendedName>
</protein>
<evidence type="ECO:0000313" key="2">
    <source>
        <dbReference type="EMBL" id="MCY1008160.1"/>
    </source>
</evidence>
<feature type="compositionally biased region" description="Basic residues" evidence="1">
    <location>
        <begin position="246"/>
        <end position="255"/>
    </location>
</feature>
<feature type="region of interest" description="Disordered" evidence="1">
    <location>
        <begin position="207"/>
        <end position="255"/>
    </location>
</feature>
<proteinExistence type="predicted"/>
<gene>
    <name evidence="2" type="ORF">OV079_21895</name>
</gene>
<dbReference type="EMBL" id="JAPNKE010000002">
    <property type="protein sequence ID" value="MCY1008160.1"/>
    <property type="molecule type" value="Genomic_DNA"/>
</dbReference>
<dbReference type="AlphaFoldDB" id="A0A9X3ES31"/>
<keyword evidence="3" id="KW-1185">Reference proteome</keyword>
<dbReference type="RefSeq" id="WP_267770805.1">
    <property type="nucleotide sequence ID" value="NZ_JAPNKE010000002.1"/>
</dbReference>
<evidence type="ECO:0000313" key="3">
    <source>
        <dbReference type="Proteomes" id="UP001150924"/>
    </source>
</evidence>
<sequence>MRSAPLRLMLFDRTCTGKRLRPGLSHAWWAGSHLYRGLSRFDASLGVTCWEDGLEWLATTHPDREIAEIQYWGHGHWGELFVDRKGLTADALLPTHPLHRKLAAIRERMVPDHLWWFRTCEAFGAVRGQEFARRFTDFFGGRAAGHTYIIGLWQSGLHSLRAGEAPTWSTEEGLSRGTADSPVEALWSRRREPNTIHFKWQDPRGVLSVAGDSGRRDRRRRPGDAPRRSSGGVDDFGREGADRCSGRSRRSARAG</sequence>
<reference evidence="2" key="1">
    <citation type="submission" date="2022-11" db="EMBL/GenBank/DDBJ databases">
        <title>Minimal conservation of predation-associated metabolite biosynthetic gene clusters underscores biosynthetic potential of Myxococcota including descriptions for ten novel species: Archangium lansinium sp. nov., Myxococcus landrumus sp. nov., Nannocystis bai.</title>
        <authorList>
            <person name="Ahearne A."/>
            <person name="Stevens C."/>
            <person name="Phillips K."/>
        </authorList>
    </citation>
    <scope>NUCLEOTIDE SEQUENCE</scope>
    <source>
        <strain evidence="2">Na p29</strain>
    </source>
</reference>
<feature type="compositionally biased region" description="Basic and acidic residues" evidence="1">
    <location>
        <begin position="235"/>
        <end position="245"/>
    </location>
</feature>
<evidence type="ECO:0000256" key="1">
    <source>
        <dbReference type="SAM" id="MobiDB-lite"/>
    </source>
</evidence>